<sequence length="70" mass="8029">MIAIIDRIEETLAVCQREDRSVFTVPLSALPKGVKEGDAISEENGVFAPAPDETKRRRERIRRKMEDLFQ</sequence>
<evidence type="ECO:0008006" key="3">
    <source>
        <dbReference type="Google" id="ProtNLM"/>
    </source>
</evidence>
<evidence type="ECO:0000313" key="2">
    <source>
        <dbReference type="Proteomes" id="UP001600894"/>
    </source>
</evidence>
<protein>
    <recommendedName>
        <fullName evidence="3">DUF3006 domain-containing protein</fullName>
    </recommendedName>
</protein>
<keyword evidence="2" id="KW-1185">Reference proteome</keyword>
<gene>
    <name evidence="1" type="ORF">F130042H8_11180</name>
</gene>
<comment type="caution">
    <text evidence="1">The sequence shown here is derived from an EMBL/GenBank/DDBJ whole genome shotgun (WGS) entry which is preliminary data.</text>
</comment>
<dbReference type="Proteomes" id="UP001600894">
    <property type="component" value="Unassembled WGS sequence"/>
</dbReference>
<dbReference type="InterPro" id="IPR021377">
    <property type="entry name" value="DUF3006"/>
</dbReference>
<organism evidence="1 2">
    <name type="scientific">Enterocloster alcoholdehydrogenati</name>
    <dbReference type="NCBI Taxonomy" id="2547410"/>
    <lineage>
        <taxon>Bacteria</taxon>
        <taxon>Bacillati</taxon>
        <taxon>Bacillota</taxon>
        <taxon>Clostridia</taxon>
        <taxon>Lachnospirales</taxon>
        <taxon>Lachnospiraceae</taxon>
        <taxon>Enterocloster</taxon>
    </lineage>
</organism>
<dbReference type="EMBL" id="BAABXL010000001">
    <property type="protein sequence ID" value="GAA6268058.1"/>
    <property type="molecule type" value="Genomic_DNA"/>
</dbReference>
<evidence type="ECO:0000313" key="1">
    <source>
        <dbReference type="EMBL" id="GAA6268058.1"/>
    </source>
</evidence>
<name>A0ABQ0AVL3_9FIRM</name>
<accession>A0ABQ0AVL3</accession>
<proteinExistence type="predicted"/>
<reference evidence="1 2" key="1">
    <citation type="submission" date="2024-04" db="EMBL/GenBank/DDBJ databases">
        <title>Defined microbial consortia suppress multidrug-resistant proinflammatory Enterobacteriaceae via ecological control.</title>
        <authorList>
            <person name="Furuichi M."/>
            <person name="Kawaguchi T."/>
            <person name="Pust M."/>
            <person name="Yasuma K."/>
            <person name="Plichta D."/>
            <person name="Hasegawa N."/>
            <person name="Ohya T."/>
            <person name="Bhattarai S."/>
            <person name="Sasajima S."/>
            <person name="Aoto Y."/>
            <person name="Tuganbaev T."/>
            <person name="Yaginuma M."/>
            <person name="Ueda M."/>
            <person name="Okahashi N."/>
            <person name="Amafuji K."/>
            <person name="Kiridooshi Y."/>
            <person name="Sugita K."/>
            <person name="Strazar M."/>
            <person name="Skelly A."/>
            <person name="Suda W."/>
            <person name="Hattori M."/>
            <person name="Nakamoto N."/>
            <person name="Caballero S."/>
            <person name="Norman J."/>
            <person name="Olle B."/>
            <person name="Tanoue T."/>
            <person name="Arita M."/>
            <person name="Bucci V."/>
            <person name="Atarashi K."/>
            <person name="Xavier R."/>
            <person name="Honda K."/>
        </authorList>
    </citation>
    <scope>NUCLEOTIDE SEQUENCE [LARGE SCALE GENOMIC DNA]</scope>
    <source>
        <strain evidence="2">f13</strain>
    </source>
</reference>
<dbReference type="RefSeq" id="WP_176255547.1">
    <property type="nucleotide sequence ID" value="NZ_BAABXL010000001.1"/>
</dbReference>
<dbReference type="Pfam" id="PF11213">
    <property type="entry name" value="DUF3006"/>
    <property type="match status" value="1"/>
</dbReference>